<evidence type="ECO:0000313" key="2">
    <source>
        <dbReference type="Proteomes" id="UP000034228"/>
    </source>
</evidence>
<dbReference type="OrthoDB" id="5916942at2"/>
<reference evidence="1 2" key="1">
    <citation type="submission" date="2015-03" db="EMBL/GenBank/DDBJ databases">
        <title>Draft genome sequences of two protease-producing strains of Arsukibacterium isolated from two cold and alkaline environments.</title>
        <authorList>
            <person name="Lylloff J.E."/>
            <person name="Skov L.B."/>
            <person name="Jepsen M."/>
            <person name="Hallin P.F."/>
            <person name="Sorensen S.J."/>
            <person name="Stougaard P."/>
            <person name="Glaring M.A."/>
        </authorList>
    </citation>
    <scope>NUCLEOTIDE SEQUENCE [LARGE SCALE GENOMIC DNA]</scope>
    <source>
        <strain evidence="1 2">GCM72</strain>
    </source>
</reference>
<dbReference type="Proteomes" id="UP000034228">
    <property type="component" value="Unassembled WGS sequence"/>
</dbReference>
<name>A0A0M2V3D1_9GAMM</name>
<proteinExistence type="predicted"/>
<dbReference type="AlphaFoldDB" id="A0A0M2V3D1"/>
<dbReference type="Pfam" id="PF11042">
    <property type="entry name" value="DUF2750"/>
    <property type="match status" value="1"/>
</dbReference>
<dbReference type="EMBL" id="LAHO01000019">
    <property type="protein sequence ID" value="KKO44140.1"/>
    <property type="molecule type" value="Genomic_DNA"/>
</dbReference>
<protein>
    <recommendedName>
        <fullName evidence="3">DUF2750 domain-containing protein</fullName>
    </recommendedName>
</protein>
<evidence type="ECO:0008006" key="3">
    <source>
        <dbReference type="Google" id="ProtNLM"/>
    </source>
</evidence>
<accession>A0A0M2V3D1</accession>
<organism evidence="1 2">
    <name type="scientific">Arsukibacterium ikkense</name>
    <dbReference type="NCBI Taxonomy" id="336831"/>
    <lineage>
        <taxon>Bacteria</taxon>
        <taxon>Pseudomonadati</taxon>
        <taxon>Pseudomonadota</taxon>
        <taxon>Gammaproteobacteria</taxon>
        <taxon>Chromatiales</taxon>
        <taxon>Chromatiaceae</taxon>
        <taxon>Arsukibacterium</taxon>
    </lineage>
</organism>
<sequence length="117" mass="13301">MAEFEHDPSYQKFVEEAKTNGVVWTLADGEDLLVVESVEFEETDVMPFWSNKADAQAHCSDEWAGYKPEAIPLDVFCDGWLKEMYDDGVLIGTNWDESLNGPEVEPRELLESLARVQ</sequence>
<keyword evidence="2" id="KW-1185">Reference proteome</keyword>
<dbReference type="InterPro" id="IPR021284">
    <property type="entry name" value="DUF2750"/>
</dbReference>
<dbReference type="RefSeq" id="WP_019676987.1">
    <property type="nucleotide sequence ID" value="NZ_LAHO01000019.1"/>
</dbReference>
<gene>
    <name evidence="1" type="ORF">WG68_16900</name>
</gene>
<dbReference type="STRING" id="336831.WG68_16900"/>
<dbReference type="PATRIC" id="fig|336831.14.peg.1883"/>
<evidence type="ECO:0000313" key="1">
    <source>
        <dbReference type="EMBL" id="KKO44140.1"/>
    </source>
</evidence>
<comment type="caution">
    <text evidence="1">The sequence shown here is derived from an EMBL/GenBank/DDBJ whole genome shotgun (WGS) entry which is preliminary data.</text>
</comment>